<proteinExistence type="predicted"/>
<keyword evidence="1" id="KW-0732">Signal</keyword>
<sequence length="130" mass="13963">MLPTLPLLLLPIGVQALALPSLVKATHVDPYNCTDRALHSPSWDITDWSADFSTPALGDSIIFRLRNNVIDFTVLCFQRGVISQCFWVSGGTGIPELDGAVGTFFSFDKASNRLVVAQSWACPGPDPGTG</sequence>
<organism evidence="2 3">
    <name type="scientific">Bombardia bombarda</name>
    <dbReference type="NCBI Taxonomy" id="252184"/>
    <lineage>
        <taxon>Eukaryota</taxon>
        <taxon>Fungi</taxon>
        <taxon>Dikarya</taxon>
        <taxon>Ascomycota</taxon>
        <taxon>Pezizomycotina</taxon>
        <taxon>Sordariomycetes</taxon>
        <taxon>Sordariomycetidae</taxon>
        <taxon>Sordariales</taxon>
        <taxon>Lasiosphaeriaceae</taxon>
        <taxon>Bombardia</taxon>
    </lineage>
</organism>
<dbReference type="EMBL" id="JAULSR010000010">
    <property type="protein sequence ID" value="KAK0610664.1"/>
    <property type="molecule type" value="Genomic_DNA"/>
</dbReference>
<evidence type="ECO:0000313" key="2">
    <source>
        <dbReference type="EMBL" id="KAK0610664.1"/>
    </source>
</evidence>
<accession>A0AA39U451</accession>
<name>A0AA39U451_9PEZI</name>
<reference evidence="2" key="1">
    <citation type="submission" date="2023-06" db="EMBL/GenBank/DDBJ databases">
        <title>Genome-scale phylogeny and comparative genomics of the fungal order Sordariales.</title>
        <authorList>
            <consortium name="Lawrence Berkeley National Laboratory"/>
            <person name="Hensen N."/>
            <person name="Bonometti L."/>
            <person name="Westerberg I."/>
            <person name="Brannstrom I.O."/>
            <person name="Guillou S."/>
            <person name="Cros-Aarteil S."/>
            <person name="Calhoun S."/>
            <person name="Haridas S."/>
            <person name="Kuo A."/>
            <person name="Mondo S."/>
            <person name="Pangilinan J."/>
            <person name="Riley R."/>
            <person name="LaButti K."/>
            <person name="Andreopoulos B."/>
            <person name="Lipzen A."/>
            <person name="Chen C."/>
            <person name="Yanf M."/>
            <person name="Daum C."/>
            <person name="Ng V."/>
            <person name="Clum A."/>
            <person name="Steindorff A."/>
            <person name="Ohm R."/>
            <person name="Martin F."/>
            <person name="Silar P."/>
            <person name="Natvig D."/>
            <person name="Lalanne C."/>
            <person name="Gautier V."/>
            <person name="Ament-velasquez S.L."/>
            <person name="Kruys A."/>
            <person name="Hutchinson M.I."/>
            <person name="Powell A.J."/>
            <person name="Barry K."/>
            <person name="Miller A.N."/>
            <person name="Grigoriev I.V."/>
            <person name="Debuchy R."/>
            <person name="Gladieux P."/>
            <person name="Thoren M.H."/>
            <person name="Johannesson H."/>
        </authorList>
    </citation>
    <scope>NUCLEOTIDE SEQUENCE</scope>
    <source>
        <strain evidence="2">SMH3391-2</strain>
    </source>
</reference>
<evidence type="ECO:0000256" key="1">
    <source>
        <dbReference type="SAM" id="SignalP"/>
    </source>
</evidence>
<feature type="chain" id="PRO_5041394494" evidence="1">
    <location>
        <begin position="26"/>
        <end position="130"/>
    </location>
</feature>
<dbReference type="AlphaFoldDB" id="A0AA39U451"/>
<evidence type="ECO:0000313" key="3">
    <source>
        <dbReference type="Proteomes" id="UP001174934"/>
    </source>
</evidence>
<protein>
    <submittedName>
        <fullName evidence="2">Uncharacterized protein</fullName>
    </submittedName>
</protein>
<keyword evidence="3" id="KW-1185">Reference proteome</keyword>
<gene>
    <name evidence="2" type="ORF">B0T17DRAFT_545201</name>
</gene>
<feature type="signal peptide" evidence="1">
    <location>
        <begin position="1"/>
        <end position="25"/>
    </location>
</feature>
<dbReference type="Proteomes" id="UP001174934">
    <property type="component" value="Unassembled WGS sequence"/>
</dbReference>
<comment type="caution">
    <text evidence="2">The sequence shown here is derived from an EMBL/GenBank/DDBJ whole genome shotgun (WGS) entry which is preliminary data.</text>
</comment>